<keyword evidence="6" id="KW-0969">Cilium</keyword>
<keyword evidence="3" id="KW-0975">Bacterial flagellum</keyword>
<evidence type="ECO:0000256" key="3">
    <source>
        <dbReference type="ARBA" id="ARBA00023143"/>
    </source>
</evidence>
<accession>A0ABS7PW06</accession>
<proteinExistence type="inferred from homology"/>
<evidence type="ECO:0000313" key="6">
    <source>
        <dbReference type="EMBL" id="MBY8825550.1"/>
    </source>
</evidence>
<comment type="caution">
    <text evidence="6">The sequence shown here is derived from an EMBL/GenBank/DDBJ whole genome shotgun (WGS) entry which is preliminary data.</text>
</comment>
<comment type="similarity">
    <text evidence="2">Belongs to the flagella basal body rod proteins family.</text>
</comment>
<dbReference type="RefSeq" id="WP_222992650.1">
    <property type="nucleotide sequence ID" value="NZ_JAINVV010000012.1"/>
</dbReference>
<dbReference type="InterPro" id="IPR001444">
    <property type="entry name" value="Flag_bb_rod_N"/>
</dbReference>
<keyword evidence="6" id="KW-0966">Cell projection</keyword>
<evidence type="ECO:0000256" key="1">
    <source>
        <dbReference type="ARBA" id="ARBA00004117"/>
    </source>
</evidence>
<dbReference type="Proteomes" id="UP000706039">
    <property type="component" value="Unassembled WGS sequence"/>
</dbReference>
<feature type="domain" description="Flagellar basal body rod protein N-terminal" evidence="4">
    <location>
        <begin position="13"/>
        <end position="35"/>
    </location>
</feature>
<dbReference type="EMBL" id="JAINVV010000012">
    <property type="protein sequence ID" value="MBY8825550.1"/>
    <property type="molecule type" value="Genomic_DNA"/>
</dbReference>
<evidence type="ECO:0000259" key="4">
    <source>
        <dbReference type="Pfam" id="PF00460"/>
    </source>
</evidence>
<keyword evidence="6" id="KW-0282">Flagellum</keyword>
<protein>
    <submittedName>
        <fullName evidence="6">Flagellar basal body protein</fullName>
    </submittedName>
</protein>
<dbReference type="PANTHER" id="PTHR30435:SF19">
    <property type="entry name" value="FLAGELLAR BASAL-BODY ROD PROTEIN FLGG"/>
    <property type="match status" value="1"/>
</dbReference>
<keyword evidence="7" id="KW-1185">Reference proteome</keyword>
<evidence type="ECO:0000313" key="7">
    <source>
        <dbReference type="Proteomes" id="UP000706039"/>
    </source>
</evidence>
<feature type="domain" description="Flagellar basal-body/hook protein C-terminal" evidence="5">
    <location>
        <begin position="183"/>
        <end position="225"/>
    </location>
</feature>
<dbReference type="PANTHER" id="PTHR30435">
    <property type="entry name" value="FLAGELLAR PROTEIN"/>
    <property type="match status" value="1"/>
</dbReference>
<dbReference type="Pfam" id="PF00460">
    <property type="entry name" value="Flg_bb_rod"/>
    <property type="match status" value="1"/>
</dbReference>
<name>A0ABS7PW06_9SPHN</name>
<organism evidence="6 7">
    <name type="scientific">Sphingomonas colocasiae</name>
    <dbReference type="NCBI Taxonomy" id="1848973"/>
    <lineage>
        <taxon>Bacteria</taxon>
        <taxon>Pseudomonadati</taxon>
        <taxon>Pseudomonadota</taxon>
        <taxon>Alphaproteobacteria</taxon>
        <taxon>Sphingomonadales</taxon>
        <taxon>Sphingomonadaceae</taxon>
        <taxon>Sphingomonas</taxon>
    </lineage>
</organism>
<dbReference type="Pfam" id="PF06429">
    <property type="entry name" value="Flg_bbr_C"/>
    <property type="match status" value="1"/>
</dbReference>
<dbReference type="InterPro" id="IPR010930">
    <property type="entry name" value="Flg_bb/hook_C_dom"/>
</dbReference>
<comment type="subcellular location">
    <subcellularLocation>
        <location evidence="1">Bacterial flagellum basal body</location>
    </subcellularLocation>
</comment>
<gene>
    <name evidence="6" type="ORF">K7G82_24830</name>
</gene>
<evidence type="ECO:0000259" key="5">
    <source>
        <dbReference type="Pfam" id="PF06429"/>
    </source>
</evidence>
<reference evidence="6 7" key="1">
    <citation type="submission" date="2021-08" db="EMBL/GenBank/DDBJ databases">
        <authorList>
            <person name="Tuo L."/>
        </authorList>
    </citation>
    <scope>NUCLEOTIDE SEQUENCE [LARGE SCALE GENOMIC DNA]</scope>
    <source>
        <strain evidence="6 7">JCM 31229</strain>
    </source>
</reference>
<evidence type="ECO:0000256" key="2">
    <source>
        <dbReference type="ARBA" id="ARBA00009677"/>
    </source>
</evidence>
<sequence>MAGVSELAIATIQSAQHRIELIANNVSNINTPGFRSSRVFQQVVDSRSGIPESMSATVSPANSPVMRTTDRPLDIAVAGSAFLLLRQGDRLIPVSSAQLHLDANKQLVDDHGRILQSVGGGDLVVSASNPQILQDGTILVGGQPEGRVGLFVIDPTEAANGASRLGLSVDAAPPQSEDAIVRQGMIIPSDVDLSVEMANLTQASRMAETGARIFKVADELLGSAASKLGDLR</sequence>